<evidence type="ECO:0000313" key="4">
    <source>
        <dbReference type="EMBL" id="MDN5211708.1"/>
    </source>
</evidence>
<evidence type="ECO:0000313" key="5">
    <source>
        <dbReference type="Proteomes" id="UP001172083"/>
    </source>
</evidence>
<reference evidence="4" key="1">
    <citation type="submission" date="2023-06" db="EMBL/GenBank/DDBJ databases">
        <title>Genomic of Agaribacillus aureum.</title>
        <authorList>
            <person name="Wang G."/>
        </authorList>
    </citation>
    <scope>NUCLEOTIDE SEQUENCE</scope>
    <source>
        <strain evidence="4">BMA12</strain>
    </source>
</reference>
<evidence type="ECO:0000256" key="2">
    <source>
        <dbReference type="SAM" id="SignalP"/>
    </source>
</evidence>
<feature type="signal peptide" evidence="2">
    <location>
        <begin position="1"/>
        <end position="19"/>
    </location>
</feature>
<dbReference type="Gene3D" id="3.40.50.880">
    <property type="match status" value="1"/>
</dbReference>
<dbReference type="InterPro" id="IPR029062">
    <property type="entry name" value="Class_I_gatase-like"/>
</dbReference>
<keyword evidence="5" id="KW-1185">Reference proteome</keyword>
<keyword evidence="2" id="KW-0732">Signal</keyword>
<evidence type="ECO:0000259" key="3">
    <source>
        <dbReference type="Pfam" id="PF06283"/>
    </source>
</evidence>
<accession>A0ABT8L1Z5</accession>
<name>A0ABT8L1Z5_9BACT</name>
<dbReference type="InterPro" id="IPR029475">
    <property type="entry name" value="DUF6807"/>
</dbReference>
<dbReference type="Pfam" id="PF14100">
    <property type="entry name" value="DUF6807"/>
    <property type="match status" value="1"/>
</dbReference>
<dbReference type="EMBL" id="JAUJEB010000001">
    <property type="protein sequence ID" value="MDN5211708.1"/>
    <property type="molecule type" value="Genomic_DNA"/>
</dbReference>
<dbReference type="SUPFAM" id="SSF52317">
    <property type="entry name" value="Class I glutamine amidotransferase-like"/>
    <property type="match status" value="1"/>
</dbReference>
<dbReference type="InterPro" id="IPR029010">
    <property type="entry name" value="ThuA-like"/>
</dbReference>
<feature type="region of interest" description="Disordered" evidence="1">
    <location>
        <begin position="311"/>
        <end position="330"/>
    </location>
</feature>
<feature type="chain" id="PRO_5046391173" evidence="2">
    <location>
        <begin position="20"/>
        <end position="659"/>
    </location>
</feature>
<gene>
    <name evidence="4" type="ORF">QQ020_06590</name>
</gene>
<protein>
    <submittedName>
        <fullName evidence="4">PmoA family protein</fullName>
    </submittedName>
</protein>
<organism evidence="4 5">
    <name type="scientific">Agaribacillus aureus</name>
    <dbReference type="NCBI Taxonomy" id="3051825"/>
    <lineage>
        <taxon>Bacteria</taxon>
        <taxon>Pseudomonadati</taxon>
        <taxon>Bacteroidota</taxon>
        <taxon>Cytophagia</taxon>
        <taxon>Cytophagales</taxon>
        <taxon>Splendidivirgaceae</taxon>
        <taxon>Agaribacillus</taxon>
    </lineage>
</organism>
<evidence type="ECO:0000256" key="1">
    <source>
        <dbReference type="SAM" id="MobiDB-lite"/>
    </source>
</evidence>
<comment type="caution">
    <text evidence="4">The sequence shown here is derived from an EMBL/GenBank/DDBJ whole genome shotgun (WGS) entry which is preliminary data.</text>
</comment>
<proteinExistence type="predicted"/>
<dbReference type="Proteomes" id="UP001172083">
    <property type="component" value="Unassembled WGS sequence"/>
</dbReference>
<dbReference type="PANTHER" id="PTHR40469">
    <property type="entry name" value="SECRETED GLYCOSYL HYDROLASE"/>
    <property type="match status" value="1"/>
</dbReference>
<dbReference type="Pfam" id="PF06283">
    <property type="entry name" value="ThuA"/>
    <property type="match status" value="1"/>
</dbReference>
<dbReference type="PANTHER" id="PTHR40469:SF2">
    <property type="entry name" value="GALACTOSE-BINDING DOMAIN-LIKE SUPERFAMILY PROTEIN"/>
    <property type="match status" value="1"/>
</dbReference>
<feature type="domain" description="ThuA-like" evidence="3">
    <location>
        <begin position="434"/>
        <end position="655"/>
    </location>
</feature>
<dbReference type="RefSeq" id="WP_346757037.1">
    <property type="nucleotide sequence ID" value="NZ_JAUJEB010000001.1"/>
</dbReference>
<sequence>MSRLFALLTLIFSSIGSYGHNNTTPETTSNILASFTVYAGAYDRINTPVFANLSGIFLKTESYELQLVETTNGANREVASQVESSYQHSLWWVLDGKTPAGTKRHFELRHKTPSAASKKKVSLQDTGEAINIQVAGKNVLAYHYGLTPVPKGVDPLYSRGGYIHPLWSPEGEVLTRIQPEDHYHHYGIWNPWTKTEFQGREIDFWNLIKGEGTVKVKSVSSRVEGDVFASISAVHEHIDKKAAKGAQVALNEQWDIRVWNTDPENKIWLVDFTSTMSCATTSPLTIKEYRYEGFGFRANKAWDDKSATLLTSEGHDKSNGNGTRARWCDVKGPSKAGTSGVLFMTHPSNYNFPEKIRIWPVGMNKGKENVFFNFNPAQDRDWVLKPGKDYSLRYRMMVYDGEVDARTADVYWNDLAHPPHVAVRTFSQDKKQKRVLVYTKNGEGYVHENIPYSIAAIKKLGKENGFLVDASDDPGVFTDKNISRYDALIFSNTNNEVFDTQEQRDVFKRYIQSGGAFVGIHSACGSERSWPWFWKVLGGKFHRHPPRQDFDVKILDKDHPSTRFLPDTWHIKDDECYYMKHLNPDIHVLAAADLNTVKDDKKAEYPGEVFGDSFPTTWCHEFDGGRQWYTALGHKPEHYEDPLLLKHILGGIFWALEMK</sequence>